<evidence type="ECO:0000313" key="1">
    <source>
        <dbReference type="EMBL" id="QJA96226.1"/>
    </source>
</evidence>
<organism evidence="1">
    <name type="scientific">viral metagenome</name>
    <dbReference type="NCBI Taxonomy" id="1070528"/>
    <lineage>
        <taxon>unclassified sequences</taxon>
        <taxon>metagenomes</taxon>
        <taxon>organismal metagenomes</taxon>
    </lineage>
</organism>
<sequence length="66" mass="7455">MKYTVYAYKDKNIRSSYVNHGVRTPEGGSFGTCDAGWSLKQAIRYQISRLPAGTNYQVEVNHKIVS</sequence>
<dbReference type="AlphaFoldDB" id="A0A6M3LLN2"/>
<reference evidence="1" key="1">
    <citation type="submission" date="2020-03" db="EMBL/GenBank/DDBJ databases">
        <title>The deep terrestrial virosphere.</title>
        <authorList>
            <person name="Holmfeldt K."/>
            <person name="Nilsson E."/>
            <person name="Simone D."/>
            <person name="Lopez-Fernandez M."/>
            <person name="Wu X."/>
            <person name="de Brujin I."/>
            <person name="Lundin D."/>
            <person name="Andersson A."/>
            <person name="Bertilsson S."/>
            <person name="Dopson M."/>
        </authorList>
    </citation>
    <scope>NUCLEOTIDE SEQUENCE</scope>
    <source>
        <strain evidence="1">MM415B04885</strain>
    </source>
</reference>
<protein>
    <submittedName>
        <fullName evidence="1">Uncharacterized protein</fullName>
    </submittedName>
</protein>
<dbReference type="EMBL" id="MT143381">
    <property type="protein sequence ID" value="QJA96226.1"/>
    <property type="molecule type" value="Genomic_DNA"/>
</dbReference>
<proteinExistence type="predicted"/>
<name>A0A6M3LLN2_9ZZZZ</name>
<gene>
    <name evidence="1" type="ORF">MM415B04885_0003</name>
</gene>
<accession>A0A6M3LLN2</accession>